<reference evidence="1 2" key="1">
    <citation type="journal article" date="2018" name="Front. Plant Sci.">
        <title>Red Clover (Trifolium pratense) and Zigzag Clover (T. medium) - A Picture of Genomic Similarities and Differences.</title>
        <authorList>
            <person name="Dluhosova J."/>
            <person name="Istvanek J."/>
            <person name="Nedelnik J."/>
            <person name="Repkova J."/>
        </authorList>
    </citation>
    <scope>NUCLEOTIDE SEQUENCE [LARGE SCALE GENOMIC DNA]</scope>
    <source>
        <strain evidence="2">cv. 10/8</strain>
        <tissue evidence="1">Leaf</tissue>
    </source>
</reference>
<keyword evidence="2" id="KW-1185">Reference proteome</keyword>
<dbReference type="AlphaFoldDB" id="A0A392RNU9"/>
<dbReference type="Proteomes" id="UP000265520">
    <property type="component" value="Unassembled WGS sequence"/>
</dbReference>
<protein>
    <submittedName>
        <fullName evidence="1">Uncharacterized protein</fullName>
    </submittedName>
</protein>
<evidence type="ECO:0000313" key="1">
    <source>
        <dbReference type="EMBL" id="MCI37764.1"/>
    </source>
</evidence>
<organism evidence="1 2">
    <name type="scientific">Trifolium medium</name>
    <dbReference type="NCBI Taxonomy" id="97028"/>
    <lineage>
        <taxon>Eukaryota</taxon>
        <taxon>Viridiplantae</taxon>
        <taxon>Streptophyta</taxon>
        <taxon>Embryophyta</taxon>
        <taxon>Tracheophyta</taxon>
        <taxon>Spermatophyta</taxon>
        <taxon>Magnoliopsida</taxon>
        <taxon>eudicotyledons</taxon>
        <taxon>Gunneridae</taxon>
        <taxon>Pentapetalae</taxon>
        <taxon>rosids</taxon>
        <taxon>fabids</taxon>
        <taxon>Fabales</taxon>
        <taxon>Fabaceae</taxon>
        <taxon>Papilionoideae</taxon>
        <taxon>50 kb inversion clade</taxon>
        <taxon>NPAAA clade</taxon>
        <taxon>Hologalegina</taxon>
        <taxon>IRL clade</taxon>
        <taxon>Trifolieae</taxon>
        <taxon>Trifolium</taxon>
    </lineage>
</organism>
<proteinExistence type="predicted"/>
<name>A0A392RNU9_9FABA</name>
<evidence type="ECO:0000313" key="2">
    <source>
        <dbReference type="Proteomes" id="UP000265520"/>
    </source>
</evidence>
<sequence length="87" mass="10260">MVRKKMNSDLRVWRVDFSWKKVMELCGKWWLGPINKGHISYVSPGEPFFAQRKAHFALLTRRDILGPARKRQKLQGIPRRCSPLLAR</sequence>
<dbReference type="EMBL" id="LXQA010248100">
    <property type="protein sequence ID" value="MCI37764.1"/>
    <property type="molecule type" value="Genomic_DNA"/>
</dbReference>
<comment type="caution">
    <text evidence="1">The sequence shown here is derived from an EMBL/GenBank/DDBJ whole genome shotgun (WGS) entry which is preliminary data.</text>
</comment>
<accession>A0A392RNU9</accession>